<dbReference type="OrthoDB" id="5973910at2759"/>
<sequence length="239" mass="26242">METPKSQRRSSLKLWFSPVSSELSSCSGLARDVPPPSDLNTELSRFVVCEHLITAPAVGKGGPDPLDADHLSHVLDWKWLRLSVSSRTSGAMKRLVPTRVFRGMSTSLVSLRRKQKNPDLTQRLPRVSVSDRGFALCAKDLGVEMAEAGHAGVRQSQHGTAVQRGALEIIVQRAVLVIVRDEVELRPGARAFNICSDEPWRSGGERAASCQSFLILLLSPASLRAEVILYPPIRSYISH</sequence>
<protein>
    <submittedName>
        <fullName evidence="1">Uncharacterized protein</fullName>
    </submittedName>
</protein>
<keyword evidence="2" id="KW-1185">Reference proteome</keyword>
<evidence type="ECO:0000313" key="2">
    <source>
        <dbReference type="Proteomes" id="UP000316079"/>
    </source>
</evidence>
<dbReference type="AlphaFoldDB" id="A0A553R806"/>
<evidence type="ECO:0000313" key="1">
    <source>
        <dbReference type="EMBL" id="TRY98293.1"/>
    </source>
</evidence>
<comment type="caution">
    <text evidence="1">The sequence shown here is derived from an EMBL/GenBank/DDBJ whole genome shotgun (WGS) entry which is preliminary data.</text>
</comment>
<dbReference type="Proteomes" id="UP000316079">
    <property type="component" value="Unassembled WGS sequence"/>
</dbReference>
<reference evidence="1 2" key="1">
    <citation type="journal article" date="2019" name="Sci. Data">
        <title>Hybrid genome assembly and annotation of Danionella translucida.</title>
        <authorList>
            <person name="Kadobianskyi M."/>
            <person name="Schulze L."/>
            <person name="Schuelke M."/>
            <person name="Judkewitz B."/>
        </authorList>
    </citation>
    <scope>NUCLEOTIDE SEQUENCE [LARGE SCALE GENOMIC DNA]</scope>
    <source>
        <strain evidence="1 2">Bolton</strain>
    </source>
</reference>
<gene>
    <name evidence="1" type="ORF">DNTS_032798</name>
</gene>
<organism evidence="1 2">
    <name type="scientific">Danionella cerebrum</name>
    <dbReference type="NCBI Taxonomy" id="2873325"/>
    <lineage>
        <taxon>Eukaryota</taxon>
        <taxon>Metazoa</taxon>
        <taxon>Chordata</taxon>
        <taxon>Craniata</taxon>
        <taxon>Vertebrata</taxon>
        <taxon>Euteleostomi</taxon>
        <taxon>Actinopterygii</taxon>
        <taxon>Neopterygii</taxon>
        <taxon>Teleostei</taxon>
        <taxon>Ostariophysi</taxon>
        <taxon>Cypriniformes</taxon>
        <taxon>Danionidae</taxon>
        <taxon>Danioninae</taxon>
        <taxon>Danionella</taxon>
    </lineage>
</organism>
<name>A0A553R806_9TELE</name>
<dbReference type="EMBL" id="SRMA01025177">
    <property type="protein sequence ID" value="TRY98293.1"/>
    <property type="molecule type" value="Genomic_DNA"/>
</dbReference>
<accession>A0A553R806</accession>
<proteinExistence type="predicted"/>